<evidence type="ECO:0000256" key="1">
    <source>
        <dbReference type="SAM" id="MobiDB-lite"/>
    </source>
</evidence>
<organism evidence="2 3">
    <name type="scientific">Streptomyces buecherae</name>
    <dbReference type="NCBI Taxonomy" id="2763006"/>
    <lineage>
        <taxon>Bacteria</taxon>
        <taxon>Bacillati</taxon>
        <taxon>Actinomycetota</taxon>
        <taxon>Actinomycetes</taxon>
        <taxon>Kitasatosporales</taxon>
        <taxon>Streptomycetaceae</taxon>
        <taxon>Streptomyces</taxon>
    </lineage>
</organism>
<evidence type="ECO:0000313" key="3">
    <source>
        <dbReference type="Proteomes" id="UP000509303"/>
    </source>
</evidence>
<dbReference type="EMBL" id="CP054929">
    <property type="protein sequence ID" value="QKW52334.1"/>
    <property type="molecule type" value="Genomic_DNA"/>
</dbReference>
<reference evidence="2 3" key="1">
    <citation type="submission" date="2020-06" db="EMBL/GenBank/DDBJ databases">
        <title>Genome mining for natural products.</title>
        <authorList>
            <person name="Zhang B."/>
            <person name="Shi J."/>
            <person name="Ge H."/>
        </authorList>
    </citation>
    <scope>NUCLEOTIDE SEQUENCE [LARGE SCALE GENOMIC DNA]</scope>
    <source>
        <strain evidence="2 3">NA00687</strain>
    </source>
</reference>
<dbReference type="AlphaFoldDB" id="A0A7H8ND28"/>
<protein>
    <submittedName>
        <fullName evidence="2">FXSXX-COOH protein</fullName>
    </submittedName>
</protein>
<gene>
    <name evidence="2" type="primary">fxsA</name>
    <name evidence="2" type="ORF">HUT08_25500</name>
</gene>
<accession>A0A7H8ND28</accession>
<evidence type="ECO:0000313" key="2">
    <source>
        <dbReference type="EMBL" id="QKW52334.1"/>
    </source>
</evidence>
<dbReference type="RefSeq" id="WP_176164038.1">
    <property type="nucleotide sequence ID" value="NZ_CP054929.1"/>
</dbReference>
<dbReference type="InterPro" id="IPR026334">
    <property type="entry name" value="FxSxx-COOH"/>
</dbReference>
<proteinExistence type="predicted"/>
<name>A0A7H8ND28_9ACTN</name>
<dbReference type="NCBIfam" id="TIGR04268">
    <property type="entry name" value="FxSxx-COOH"/>
    <property type="match status" value="1"/>
</dbReference>
<keyword evidence="3" id="KW-1185">Reference proteome</keyword>
<sequence>MSRDSAAHEGTAQHTDQAGRAGAWGGAEGSAGPLPDVLGLDLATLRTLEHPVLDEVLGDLRDRVAQPREMLWAFNSAC</sequence>
<feature type="region of interest" description="Disordered" evidence="1">
    <location>
        <begin position="1"/>
        <end position="30"/>
    </location>
</feature>
<dbReference type="Proteomes" id="UP000509303">
    <property type="component" value="Chromosome"/>
</dbReference>